<gene>
    <name evidence="2" type="ORF">D5018_20595</name>
</gene>
<sequence length="90" mass="10369">MNSANDKICHYIELNYPEHWQHFIIRGRQIGNEKKWTKELALASIKDGVLSEKHDAKFANYLNVRKKLQSNLISFSILAFVVAQLISAIV</sequence>
<dbReference type="Proteomes" id="UP000281474">
    <property type="component" value="Unassembled WGS sequence"/>
</dbReference>
<keyword evidence="3" id="KW-1185">Reference proteome</keyword>
<keyword evidence="1" id="KW-0472">Membrane</keyword>
<comment type="caution">
    <text evidence="2">The sequence shown here is derived from an EMBL/GenBank/DDBJ whole genome shotgun (WGS) entry which is preliminary data.</text>
</comment>
<keyword evidence="1" id="KW-0812">Transmembrane</keyword>
<reference evidence="2 3" key="1">
    <citation type="submission" date="2018-09" db="EMBL/GenBank/DDBJ databases">
        <title>Phylogeny of the Shewanellaceae, and recommendation for two new genera, Pseudoshewanella and Parashewanella.</title>
        <authorList>
            <person name="Wang G."/>
        </authorList>
    </citation>
    <scope>NUCLEOTIDE SEQUENCE [LARGE SCALE GENOMIC DNA]</scope>
    <source>
        <strain evidence="2 3">C51</strain>
    </source>
</reference>
<dbReference type="AlphaFoldDB" id="A0A3L8PTS6"/>
<dbReference type="OrthoDB" id="6402474at2"/>
<dbReference type="EMBL" id="QZEI01000139">
    <property type="protein sequence ID" value="RLV57808.1"/>
    <property type="molecule type" value="Genomic_DNA"/>
</dbReference>
<name>A0A3L8PTS6_9GAMM</name>
<organism evidence="2 3">
    <name type="scientific">Parashewanella curva</name>
    <dbReference type="NCBI Taxonomy" id="2338552"/>
    <lineage>
        <taxon>Bacteria</taxon>
        <taxon>Pseudomonadati</taxon>
        <taxon>Pseudomonadota</taxon>
        <taxon>Gammaproteobacteria</taxon>
        <taxon>Alteromonadales</taxon>
        <taxon>Shewanellaceae</taxon>
        <taxon>Parashewanella</taxon>
    </lineage>
</organism>
<evidence type="ECO:0000256" key="1">
    <source>
        <dbReference type="SAM" id="Phobius"/>
    </source>
</evidence>
<evidence type="ECO:0000313" key="2">
    <source>
        <dbReference type="EMBL" id="RLV57808.1"/>
    </source>
</evidence>
<protein>
    <submittedName>
        <fullName evidence="2">Uncharacterized protein</fullName>
    </submittedName>
</protein>
<keyword evidence="1" id="KW-1133">Transmembrane helix</keyword>
<accession>A0A3L8PTS6</accession>
<proteinExistence type="predicted"/>
<dbReference type="RefSeq" id="WP_121840854.1">
    <property type="nucleotide sequence ID" value="NZ_ML014888.1"/>
</dbReference>
<feature type="transmembrane region" description="Helical" evidence="1">
    <location>
        <begin position="72"/>
        <end position="89"/>
    </location>
</feature>
<evidence type="ECO:0000313" key="3">
    <source>
        <dbReference type="Proteomes" id="UP000281474"/>
    </source>
</evidence>